<evidence type="ECO:0000313" key="2">
    <source>
        <dbReference type="EMBL" id="MFD1235963.1"/>
    </source>
</evidence>
<feature type="domain" description="DinB-like" evidence="1">
    <location>
        <begin position="13"/>
        <end position="160"/>
    </location>
</feature>
<gene>
    <name evidence="2" type="ORF">ACFQ34_21935</name>
</gene>
<proteinExistence type="predicted"/>
<dbReference type="NCBIfam" id="NF047843">
    <property type="entry name" value="MST_Rv0443"/>
    <property type="match status" value="1"/>
</dbReference>
<reference evidence="3" key="1">
    <citation type="journal article" date="2019" name="Int. J. Syst. Evol. Microbiol.">
        <title>The Global Catalogue of Microorganisms (GCM) 10K type strain sequencing project: providing services to taxonomists for standard genome sequencing and annotation.</title>
        <authorList>
            <consortium name="The Broad Institute Genomics Platform"/>
            <consortium name="The Broad Institute Genome Sequencing Center for Infectious Disease"/>
            <person name="Wu L."/>
            <person name="Ma J."/>
        </authorList>
    </citation>
    <scope>NUCLEOTIDE SEQUENCE [LARGE SCALE GENOMIC DNA]</scope>
    <source>
        <strain evidence="3">CCUG 49018</strain>
    </source>
</reference>
<dbReference type="InterPro" id="IPR024775">
    <property type="entry name" value="DinB-like"/>
</dbReference>
<protein>
    <submittedName>
        <fullName evidence="2">DinB family protein</fullName>
    </submittedName>
</protein>
<accession>A0ABW3VMQ8</accession>
<sequence>MTPADLLADAFGRIPDTVDGVLAGIDEDVLVRLPDPEGNSIAWLVWHLIRVQDDHVSEVAGREQAWTADGWADRFALPLADAATATGYGHGPAEVAAVRPGADLLRGYLAAVNERTQQFLRTLTPEDLDRVVDVRWDPPVTLGVRLVIVVDDDAQHAGQAALLRGVLERGRPAQS</sequence>
<dbReference type="EMBL" id="JBHTMB010000192">
    <property type="protein sequence ID" value="MFD1235963.1"/>
    <property type="molecule type" value="Genomic_DNA"/>
</dbReference>
<comment type="caution">
    <text evidence="2">The sequence shown here is derived from an EMBL/GenBank/DDBJ whole genome shotgun (WGS) entry which is preliminary data.</text>
</comment>
<dbReference type="Pfam" id="PF12867">
    <property type="entry name" value="DinB_2"/>
    <property type="match status" value="1"/>
</dbReference>
<evidence type="ECO:0000259" key="1">
    <source>
        <dbReference type="Pfam" id="PF12867"/>
    </source>
</evidence>
<evidence type="ECO:0000313" key="3">
    <source>
        <dbReference type="Proteomes" id="UP001597182"/>
    </source>
</evidence>
<dbReference type="Proteomes" id="UP001597182">
    <property type="component" value="Unassembled WGS sequence"/>
</dbReference>
<organism evidence="2 3">
    <name type="scientific">Pseudonocardia benzenivorans</name>
    <dbReference type="NCBI Taxonomy" id="228005"/>
    <lineage>
        <taxon>Bacteria</taxon>
        <taxon>Bacillati</taxon>
        <taxon>Actinomycetota</taxon>
        <taxon>Actinomycetes</taxon>
        <taxon>Pseudonocardiales</taxon>
        <taxon>Pseudonocardiaceae</taxon>
        <taxon>Pseudonocardia</taxon>
    </lineage>
</organism>
<dbReference type="RefSeq" id="WP_379653102.1">
    <property type="nucleotide sequence ID" value="NZ_JBHTMB010000192.1"/>
</dbReference>
<keyword evidence="3" id="KW-1185">Reference proteome</keyword>
<dbReference type="Gene3D" id="1.20.120.450">
    <property type="entry name" value="dinb family like domain"/>
    <property type="match status" value="1"/>
</dbReference>
<dbReference type="SUPFAM" id="SSF109854">
    <property type="entry name" value="DinB/YfiT-like putative metalloenzymes"/>
    <property type="match status" value="1"/>
</dbReference>
<dbReference type="InterPro" id="IPR034660">
    <property type="entry name" value="DinB/YfiT-like"/>
</dbReference>
<name>A0ABW3VMQ8_9PSEU</name>